<organism evidence="2 3">
    <name type="scientific">Ascaris lumbricoides</name>
    <name type="common">Giant roundworm</name>
    <dbReference type="NCBI Taxonomy" id="6252"/>
    <lineage>
        <taxon>Eukaryota</taxon>
        <taxon>Metazoa</taxon>
        <taxon>Ecdysozoa</taxon>
        <taxon>Nematoda</taxon>
        <taxon>Chromadorea</taxon>
        <taxon>Rhabditida</taxon>
        <taxon>Spirurina</taxon>
        <taxon>Ascaridomorpha</taxon>
        <taxon>Ascaridoidea</taxon>
        <taxon>Ascarididae</taxon>
        <taxon>Ascaris</taxon>
    </lineage>
</organism>
<dbReference type="AlphaFoldDB" id="A0A0M3IEQ9"/>
<dbReference type="InterPro" id="IPR027417">
    <property type="entry name" value="P-loop_NTPase"/>
</dbReference>
<dbReference type="GO" id="GO:0045505">
    <property type="term" value="F:dynein intermediate chain binding"/>
    <property type="evidence" value="ECO:0007669"/>
    <property type="project" value="InterPro"/>
</dbReference>
<accession>A0A0M3IEQ9</accession>
<dbReference type="GO" id="GO:0060294">
    <property type="term" value="P:cilium movement involved in cell motility"/>
    <property type="evidence" value="ECO:0007669"/>
    <property type="project" value="TreeGrafter"/>
</dbReference>
<evidence type="ECO:0000313" key="3">
    <source>
        <dbReference type="WBParaSite" id="ALUE_0001661001-mRNA-1"/>
    </source>
</evidence>
<dbReference type="GO" id="GO:0030286">
    <property type="term" value="C:dynein complex"/>
    <property type="evidence" value="ECO:0007669"/>
    <property type="project" value="InterPro"/>
</dbReference>
<keyword evidence="2" id="KW-1185">Reference proteome</keyword>
<dbReference type="InterPro" id="IPR026983">
    <property type="entry name" value="DHC"/>
</dbReference>
<dbReference type="Gene3D" id="3.40.50.300">
    <property type="entry name" value="P-loop containing nucleotide triphosphate hydrolases"/>
    <property type="match status" value="1"/>
</dbReference>
<sequence>MIGYVLQWTDCADYPYCLRDRTLIALSLFSRYVVKRDEDLVDAIAVQRLKRYLESREFKAAKVEVESNLAASICQWITCVANLVAANSVVRKEYDELKQVMMEMQTLEEDVATLNDSVVGKNSEIIRTGEEISRSEQQVVANRRTLDHIQRCAQILRVTAANQAKWQEELDALSRAFEYLLGDSIFMATFSVLLCDRSTRIRKIVVPLWKQELKRERIVFTEATCNPEFFITRLLKNVDATERWPLLFEYTGSVVDNLRQLHPASVSVDVHANSWQSEELIQQAERALRTGTTLILHSIRSSPPVEWYPLISVDMEREFEAVHFYERSFSISPNARLFFVASTPRTTFNAQFIHMVAGSIPARGNSFAVFCAMSKLSQQKMERSGSRTCLCKKSHDGRRLRDWREMWGGGRRDMKKWTEEKKVAHPSQEDGEKEGTSTFVIDEVLDNQQLRQANVQLTDHQRIEDIGLVNLLGEHTASEILDSQEIVEQILAAAS</sequence>
<dbReference type="PANTHER" id="PTHR10676">
    <property type="entry name" value="DYNEIN HEAVY CHAIN FAMILY PROTEIN"/>
    <property type="match status" value="1"/>
</dbReference>
<dbReference type="Proteomes" id="UP000036681">
    <property type="component" value="Unplaced"/>
</dbReference>
<dbReference type="GO" id="GO:0097729">
    <property type="term" value="C:9+2 motile cilium"/>
    <property type="evidence" value="ECO:0007669"/>
    <property type="project" value="TreeGrafter"/>
</dbReference>
<evidence type="ECO:0000256" key="1">
    <source>
        <dbReference type="SAM" id="Coils"/>
    </source>
</evidence>
<protein>
    <submittedName>
        <fullName evidence="3">MT domain-containing protein</fullName>
    </submittedName>
</protein>
<name>A0A0M3IEQ9_ASCLU</name>
<keyword evidence="1" id="KW-0175">Coiled coil</keyword>
<feature type="coiled-coil region" evidence="1">
    <location>
        <begin position="90"/>
        <end position="117"/>
    </location>
</feature>
<proteinExistence type="predicted"/>
<dbReference type="Gene3D" id="1.20.920.20">
    <property type="match status" value="1"/>
</dbReference>
<evidence type="ECO:0000313" key="2">
    <source>
        <dbReference type="Proteomes" id="UP000036681"/>
    </source>
</evidence>
<dbReference type="GO" id="GO:0051959">
    <property type="term" value="F:dynein light intermediate chain binding"/>
    <property type="evidence" value="ECO:0007669"/>
    <property type="project" value="InterPro"/>
</dbReference>
<dbReference type="WBParaSite" id="ALUE_0001661001-mRNA-1">
    <property type="protein sequence ID" value="ALUE_0001661001-mRNA-1"/>
    <property type="gene ID" value="ALUE_0001661001"/>
</dbReference>
<dbReference type="GO" id="GO:0008569">
    <property type="term" value="F:minus-end-directed microtubule motor activity"/>
    <property type="evidence" value="ECO:0007669"/>
    <property type="project" value="TreeGrafter"/>
</dbReference>
<reference evidence="3" key="1">
    <citation type="submission" date="2017-02" db="UniProtKB">
        <authorList>
            <consortium name="WormBaseParasite"/>
        </authorList>
    </citation>
    <scope>IDENTIFICATION</scope>
</reference>